<protein>
    <submittedName>
        <fullName evidence="2">Uncharacterized protein</fullName>
    </submittedName>
</protein>
<accession>A0AA39US83</accession>
<evidence type="ECO:0000313" key="2">
    <source>
        <dbReference type="EMBL" id="KAK0500833.1"/>
    </source>
</evidence>
<reference evidence="2" key="1">
    <citation type="submission" date="2023-06" db="EMBL/GenBank/DDBJ databases">
        <authorList>
            <consortium name="Lawrence Berkeley National Laboratory"/>
            <person name="Ahrendt S."/>
            <person name="Sahu N."/>
            <person name="Indic B."/>
            <person name="Wong-Bajracharya J."/>
            <person name="Merenyi Z."/>
            <person name="Ke H.-M."/>
            <person name="Monk M."/>
            <person name="Kocsube S."/>
            <person name="Drula E."/>
            <person name="Lipzen A."/>
            <person name="Balint B."/>
            <person name="Henrissat B."/>
            <person name="Andreopoulos B."/>
            <person name="Martin F.M."/>
            <person name="Harder C.B."/>
            <person name="Rigling D."/>
            <person name="Ford K.L."/>
            <person name="Foster G.D."/>
            <person name="Pangilinan J."/>
            <person name="Papanicolaou A."/>
            <person name="Barry K."/>
            <person name="LaButti K."/>
            <person name="Viragh M."/>
            <person name="Koriabine M."/>
            <person name="Yan M."/>
            <person name="Riley R."/>
            <person name="Champramary S."/>
            <person name="Plett K.L."/>
            <person name="Tsai I.J."/>
            <person name="Slot J."/>
            <person name="Sipos G."/>
            <person name="Plett J."/>
            <person name="Nagy L.G."/>
            <person name="Grigoriev I.V."/>
        </authorList>
    </citation>
    <scope>NUCLEOTIDE SEQUENCE</scope>
    <source>
        <strain evidence="2">HWK02</strain>
    </source>
</reference>
<feature type="region of interest" description="Disordered" evidence="1">
    <location>
        <begin position="108"/>
        <end position="144"/>
    </location>
</feature>
<evidence type="ECO:0000313" key="3">
    <source>
        <dbReference type="Proteomes" id="UP001175228"/>
    </source>
</evidence>
<dbReference type="AlphaFoldDB" id="A0AA39US83"/>
<evidence type="ECO:0000256" key="1">
    <source>
        <dbReference type="SAM" id="MobiDB-lite"/>
    </source>
</evidence>
<keyword evidence="3" id="KW-1185">Reference proteome</keyword>
<comment type="caution">
    <text evidence="2">The sequence shown here is derived from an EMBL/GenBank/DDBJ whole genome shotgun (WGS) entry which is preliminary data.</text>
</comment>
<sequence>MNSAAQSKQTDQLTSDRVAVPLLFLPLATTSPSTTTFHTMGQPFKWQQKALFSLAMDNDKPQMMTTTVTAYWTTTMTPMTHQEYNNDNNTHTKLRYDEACRMERAKVHTPTANDEDDGRALWGIDGPPKGVPDTPNNLPTAPLPDLPLGTPPPPNIVLSCPPQVSQRPHLRASPTLTSYSTMDDTTTEESIHDLTMDTKHPMAPIYPHYPHYSAHCWHPSPRPTSRSPAPPRTPTDPMSVHLPLFEWRNTAMDPVLPPDPAITCRLPTILIPALSGVPPAVQASPLPPNLTTSIFDSGESNDTLCRPPIIPLAVQQPS</sequence>
<name>A0AA39US83_9AGAR</name>
<gene>
    <name evidence="2" type="ORF">EDD18DRAFT_1348257</name>
</gene>
<dbReference type="EMBL" id="JAUEPU010000007">
    <property type="protein sequence ID" value="KAK0500833.1"/>
    <property type="molecule type" value="Genomic_DNA"/>
</dbReference>
<organism evidence="2 3">
    <name type="scientific">Armillaria luteobubalina</name>
    <dbReference type="NCBI Taxonomy" id="153913"/>
    <lineage>
        <taxon>Eukaryota</taxon>
        <taxon>Fungi</taxon>
        <taxon>Dikarya</taxon>
        <taxon>Basidiomycota</taxon>
        <taxon>Agaricomycotina</taxon>
        <taxon>Agaricomycetes</taxon>
        <taxon>Agaricomycetidae</taxon>
        <taxon>Agaricales</taxon>
        <taxon>Marasmiineae</taxon>
        <taxon>Physalacriaceae</taxon>
        <taxon>Armillaria</taxon>
    </lineage>
</organism>
<dbReference type="Proteomes" id="UP001175228">
    <property type="component" value="Unassembled WGS sequence"/>
</dbReference>
<proteinExistence type="predicted"/>